<name>A0AAJ7X9R9_PETMA</name>
<evidence type="ECO:0000256" key="2">
    <source>
        <dbReference type="ARBA" id="ARBA00006656"/>
    </source>
</evidence>
<feature type="compositionally biased region" description="Polar residues" evidence="7">
    <location>
        <begin position="254"/>
        <end position="283"/>
    </location>
</feature>
<evidence type="ECO:0000256" key="8">
    <source>
        <dbReference type="SAM" id="SignalP"/>
    </source>
</evidence>
<evidence type="ECO:0000313" key="10">
    <source>
        <dbReference type="Proteomes" id="UP001318040"/>
    </source>
</evidence>
<dbReference type="PANTHER" id="PTHR11848:SF304">
    <property type="entry name" value="GROWTH_DIFFERENTIATION FACTOR 6-LIKE"/>
    <property type="match status" value="1"/>
</dbReference>
<accession>A0AAJ7X9R9</accession>
<evidence type="ECO:0000313" key="12">
    <source>
        <dbReference type="RefSeq" id="XP_032826269.1"/>
    </source>
</evidence>
<dbReference type="Proteomes" id="UP001318040">
    <property type="component" value="Chromosome 43"/>
</dbReference>
<gene>
    <name evidence="11 12" type="primary">LOC116951610</name>
</gene>
<evidence type="ECO:0000256" key="7">
    <source>
        <dbReference type="SAM" id="MobiDB-lite"/>
    </source>
</evidence>
<dbReference type="PANTHER" id="PTHR11848">
    <property type="entry name" value="TGF-BETA FAMILY"/>
    <property type="match status" value="1"/>
</dbReference>
<dbReference type="InterPro" id="IPR029034">
    <property type="entry name" value="Cystine-knot_cytokine"/>
</dbReference>
<dbReference type="GO" id="GO:0005125">
    <property type="term" value="F:cytokine activity"/>
    <property type="evidence" value="ECO:0007669"/>
    <property type="project" value="TreeGrafter"/>
</dbReference>
<dbReference type="Gene3D" id="2.60.120.970">
    <property type="match status" value="1"/>
</dbReference>
<sequence length="454" mass="46842">MSPCCVRRLLLLLLLPPLLLFSSLCHCWSRGTVTPHRFMLELLNSPTVAGTSNSNINSSCSSSSSSCSNVAVNCNTVSGFVDLGTDSPDSPARQQLLFNVSALPRGDTILAAQLRVLRKRPAPSASSSRRPRVSRRAVLQLRPCGSSRPLTATRVVELMTAAAAGLGTPRWEVFDVLGAMGSAVAAERGGGGPAPAARLLCLELTASSHVDGGASLLPSEIGLSRARRGAVEKALLVVYSRAERRGNIFSEFAKSSTPSTFSHNSAPSTSLPAFSIVNQSPSSRDLGRSKRKTGSRRPAGPPSPAARRKKPTANLARAGARSRAGGAAGSSRCSRRPLRVDFRALGWDGWIIAPLHYEARRCEGPCHLPLPAHVPSTNHAVIQTLLSSLGGRASAPPPGCCVPTRLGPAGVLLVADGSGGGGGGGGAGGGGGGGGGNVVYKHYEGMVVEACGCR</sequence>
<feature type="compositionally biased region" description="Low complexity" evidence="7">
    <location>
        <begin position="312"/>
        <end position="332"/>
    </location>
</feature>
<evidence type="ECO:0000256" key="3">
    <source>
        <dbReference type="ARBA" id="ARBA00022525"/>
    </source>
</evidence>
<dbReference type="InterPro" id="IPR001111">
    <property type="entry name" value="TGF-b_propeptide"/>
</dbReference>
<proteinExistence type="inferred from homology"/>
<evidence type="ECO:0000256" key="5">
    <source>
        <dbReference type="ARBA" id="ARBA00023157"/>
    </source>
</evidence>
<dbReference type="Pfam" id="PF00019">
    <property type="entry name" value="TGF_beta"/>
    <property type="match status" value="1"/>
</dbReference>
<keyword evidence="3" id="KW-0964">Secreted</keyword>
<protein>
    <submittedName>
        <fullName evidence="11 12">Growth/differentiation factor 6-A-like</fullName>
    </submittedName>
</protein>
<dbReference type="KEGG" id="pmrn:116951610"/>
<dbReference type="PROSITE" id="PS51362">
    <property type="entry name" value="TGF_BETA_2"/>
    <property type="match status" value="1"/>
</dbReference>
<dbReference type="Gene3D" id="2.10.90.10">
    <property type="entry name" value="Cystine-knot cytokines"/>
    <property type="match status" value="1"/>
</dbReference>
<evidence type="ECO:0000256" key="4">
    <source>
        <dbReference type="ARBA" id="ARBA00023030"/>
    </source>
</evidence>
<dbReference type="InterPro" id="IPR015615">
    <property type="entry name" value="TGF-beta-rel"/>
</dbReference>
<organism evidence="10 11">
    <name type="scientific">Petromyzon marinus</name>
    <name type="common">Sea lamprey</name>
    <dbReference type="NCBI Taxonomy" id="7757"/>
    <lineage>
        <taxon>Eukaryota</taxon>
        <taxon>Metazoa</taxon>
        <taxon>Chordata</taxon>
        <taxon>Craniata</taxon>
        <taxon>Vertebrata</taxon>
        <taxon>Cyclostomata</taxon>
        <taxon>Hyperoartia</taxon>
        <taxon>Petromyzontiformes</taxon>
        <taxon>Petromyzontidae</taxon>
        <taxon>Petromyzon</taxon>
    </lineage>
</organism>
<comment type="similarity">
    <text evidence="2 6">Belongs to the TGF-beta family.</text>
</comment>
<dbReference type="SUPFAM" id="SSF57501">
    <property type="entry name" value="Cystine-knot cytokines"/>
    <property type="match status" value="1"/>
</dbReference>
<dbReference type="RefSeq" id="XP_032826269.1">
    <property type="nucleotide sequence ID" value="XM_032970378.1"/>
</dbReference>
<dbReference type="InterPro" id="IPR001839">
    <property type="entry name" value="TGF-b_C"/>
</dbReference>
<reference evidence="11 12" key="1">
    <citation type="submission" date="2025-04" db="UniProtKB">
        <authorList>
            <consortium name="RefSeq"/>
        </authorList>
    </citation>
    <scope>IDENTIFICATION</scope>
    <source>
        <tissue evidence="11 12">Sperm</tissue>
    </source>
</reference>
<comment type="subcellular location">
    <subcellularLocation>
        <location evidence="1">Secreted</location>
    </subcellularLocation>
</comment>
<evidence type="ECO:0000259" key="9">
    <source>
        <dbReference type="PROSITE" id="PS51362"/>
    </source>
</evidence>
<keyword evidence="8" id="KW-0732">Signal</keyword>
<dbReference type="InterPro" id="IPR017948">
    <property type="entry name" value="TGFb_CS"/>
</dbReference>
<keyword evidence="4 6" id="KW-0339">Growth factor</keyword>
<dbReference type="SMART" id="SM00204">
    <property type="entry name" value="TGFB"/>
    <property type="match status" value="1"/>
</dbReference>
<dbReference type="GO" id="GO:0005615">
    <property type="term" value="C:extracellular space"/>
    <property type="evidence" value="ECO:0007669"/>
    <property type="project" value="TreeGrafter"/>
</dbReference>
<feature type="chain" id="PRO_5044709695" evidence="8">
    <location>
        <begin position="26"/>
        <end position="454"/>
    </location>
</feature>
<feature type="domain" description="TGF-beta family profile" evidence="9">
    <location>
        <begin position="307"/>
        <end position="454"/>
    </location>
</feature>
<dbReference type="AlphaFoldDB" id="A0AAJ7X9R9"/>
<dbReference type="Pfam" id="PF00688">
    <property type="entry name" value="TGFb_propeptide"/>
    <property type="match status" value="1"/>
</dbReference>
<evidence type="ECO:0000313" key="11">
    <source>
        <dbReference type="RefSeq" id="XP_032826267.1"/>
    </source>
</evidence>
<feature type="signal peptide" evidence="8">
    <location>
        <begin position="1"/>
        <end position="25"/>
    </location>
</feature>
<dbReference type="RefSeq" id="XP_032826267.1">
    <property type="nucleotide sequence ID" value="XM_032970376.1"/>
</dbReference>
<dbReference type="GO" id="GO:0008083">
    <property type="term" value="F:growth factor activity"/>
    <property type="evidence" value="ECO:0007669"/>
    <property type="project" value="UniProtKB-KW"/>
</dbReference>
<feature type="region of interest" description="Disordered" evidence="7">
    <location>
        <begin position="254"/>
        <end position="333"/>
    </location>
</feature>
<keyword evidence="5" id="KW-1015">Disulfide bond</keyword>
<evidence type="ECO:0000256" key="1">
    <source>
        <dbReference type="ARBA" id="ARBA00004613"/>
    </source>
</evidence>
<evidence type="ECO:0000256" key="6">
    <source>
        <dbReference type="RuleBase" id="RU000354"/>
    </source>
</evidence>
<keyword evidence="10" id="KW-1185">Reference proteome</keyword>
<dbReference type="PROSITE" id="PS00250">
    <property type="entry name" value="TGF_BETA_1"/>
    <property type="match status" value="1"/>
</dbReference>